<accession>A0ABS4FA38</accession>
<proteinExistence type="predicted"/>
<gene>
    <name evidence="2" type="ORF">J2Z18_002227</name>
</gene>
<dbReference type="RefSeq" id="WP_007132768.1">
    <property type="nucleotide sequence ID" value="NZ_BOSA01000025.1"/>
</dbReference>
<dbReference type="EMBL" id="JAGGKI010000005">
    <property type="protein sequence ID" value="MBP1893125.1"/>
    <property type="molecule type" value="Genomic_DNA"/>
</dbReference>
<keyword evidence="1" id="KW-0732">Signal</keyword>
<comment type="caution">
    <text evidence="2">The sequence shown here is derived from an EMBL/GenBank/DDBJ whole genome shotgun (WGS) entry which is preliminary data.</text>
</comment>
<sequence length="118" mass="13493">MKRKWSIMLFLFLLVLVGCSSSAGSFPSNNMIKIKKEVYIASNDTIPKDEIADHIGEIEVSSTDVRDHDDDHIISSNSYEAGTRLFKIKDKNHMDMIAVEESEEQYVIAYNTKYKKSK</sequence>
<evidence type="ECO:0008006" key="4">
    <source>
        <dbReference type="Google" id="ProtNLM"/>
    </source>
</evidence>
<organism evidence="2 3">
    <name type="scientific">Paenibacillus lactis</name>
    <dbReference type="NCBI Taxonomy" id="228574"/>
    <lineage>
        <taxon>Bacteria</taxon>
        <taxon>Bacillati</taxon>
        <taxon>Bacillota</taxon>
        <taxon>Bacilli</taxon>
        <taxon>Bacillales</taxon>
        <taxon>Paenibacillaceae</taxon>
        <taxon>Paenibacillus</taxon>
    </lineage>
</organism>
<evidence type="ECO:0000256" key="1">
    <source>
        <dbReference type="SAM" id="SignalP"/>
    </source>
</evidence>
<protein>
    <recommendedName>
        <fullName evidence="4">Lipoprotein</fullName>
    </recommendedName>
</protein>
<dbReference type="Proteomes" id="UP000706926">
    <property type="component" value="Unassembled WGS sequence"/>
</dbReference>
<evidence type="ECO:0000313" key="3">
    <source>
        <dbReference type="Proteomes" id="UP000706926"/>
    </source>
</evidence>
<feature type="signal peptide" evidence="1">
    <location>
        <begin position="1"/>
        <end position="23"/>
    </location>
</feature>
<name>A0ABS4FA38_9BACL</name>
<reference evidence="2 3" key="1">
    <citation type="submission" date="2021-03" db="EMBL/GenBank/DDBJ databases">
        <title>Genomic Encyclopedia of Type Strains, Phase IV (KMG-IV): sequencing the most valuable type-strain genomes for metagenomic binning, comparative biology and taxonomic classification.</title>
        <authorList>
            <person name="Goeker M."/>
        </authorList>
    </citation>
    <scope>NUCLEOTIDE SEQUENCE [LARGE SCALE GENOMIC DNA]</scope>
    <source>
        <strain evidence="2 3">DSM 15596</strain>
    </source>
</reference>
<dbReference type="GeneID" id="95404231"/>
<dbReference type="PROSITE" id="PS51257">
    <property type="entry name" value="PROKAR_LIPOPROTEIN"/>
    <property type="match status" value="1"/>
</dbReference>
<evidence type="ECO:0000313" key="2">
    <source>
        <dbReference type="EMBL" id="MBP1893125.1"/>
    </source>
</evidence>
<feature type="chain" id="PRO_5046074277" description="Lipoprotein" evidence="1">
    <location>
        <begin position="24"/>
        <end position="118"/>
    </location>
</feature>
<keyword evidence="3" id="KW-1185">Reference proteome</keyword>